<evidence type="ECO:0000313" key="2">
    <source>
        <dbReference type="Proteomes" id="UP000053989"/>
    </source>
</evidence>
<evidence type="ECO:0008006" key="3">
    <source>
        <dbReference type="Google" id="ProtNLM"/>
    </source>
</evidence>
<dbReference type="STRING" id="1036808.A0A0C3DU25"/>
<dbReference type="HOGENOM" id="CLU_011151_0_0_1"/>
<reference evidence="1 2" key="1">
    <citation type="submission" date="2014-04" db="EMBL/GenBank/DDBJ databases">
        <authorList>
            <consortium name="DOE Joint Genome Institute"/>
            <person name="Kuo A."/>
            <person name="Kohler A."/>
            <person name="Nagy L.G."/>
            <person name="Floudas D."/>
            <person name="Copeland A."/>
            <person name="Barry K.W."/>
            <person name="Cichocki N."/>
            <person name="Veneault-Fourrey C."/>
            <person name="LaButti K."/>
            <person name="Lindquist E.A."/>
            <person name="Lipzen A."/>
            <person name="Lundell T."/>
            <person name="Morin E."/>
            <person name="Murat C."/>
            <person name="Sun H."/>
            <person name="Tunlid A."/>
            <person name="Henrissat B."/>
            <person name="Grigoriev I.V."/>
            <person name="Hibbett D.S."/>
            <person name="Martin F."/>
            <person name="Nordberg H.P."/>
            <person name="Cantor M.N."/>
            <person name="Hua S.X."/>
        </authorList>
    </citation>
    <scope>NUCLEOTIDE SEQUENCE [LARGE SCALE GENOMIC DNA]</scope>
    <source>
        <strain evidence="1 2">Foug A</strain>
    </source>
</reference>
<dbReference type="AlphaFoldDB" id="A0A0C3DU25"/>
<dbReference type="Proteomes" id="UP000053989">
    <property type="component" value="Unassembled WGS sequence"/>
</dbReference>
<dbReference type="InParanoid" id="A0A0C3DU25"/>
<reference evidence="2" key="2">
    <citation type="submission" date="2015-01" db="EMBL/GenBank/DDBJ databases">
        <title>Evolutionary Origins and Diversification of the Mycorrhizal Mutualists.</title>
        <authorList>
            <consortium name="DOE Joint Genome Institute"/>
            <consortium name="Mycorrhizal Genomics Consortium"/>
            <person name="Kohler A."/>
            <person name="Kuo A."/>
            <person name="Nagy L.G."/>
            <person name="Floudas D."/>
            <person name="Copeland A."/>
            <person name="Barry K.W."/>
            <person name="Cichocki N."/>
            <person name="Veneault-Fourrey C."/>
            <person name="LaButti K."/>
            <person name="Lindquist E.A."/>
            <person name="Lipzen A."/>
            <person name="Lundell T."/>
            <person name="Morin E."/>
            <person name="Murat C."/>
            <person name="Riley R."/>
            <person name="Ohm R."/>
            <person name="Sun H."/>
            <person name="Tunlid A."/>
            <person name="Henrissat B."/>
            <person name="Grigoriev I.V."/>
            <person name="Hibbett D.S."/>
            <person name="Martin F."/>
        </authorList>
    </citation>
    <scope>NUCLEOTIDE SEQUENCE [LARGE SCALE GENOMIC DNA]</scope>
    <source>
        <strain evidence="2">Foug A</strain>
    </source>
</reference>
<protein>
    <recommendedName>
        <fullName evidence="3">F-box domain-containing protein</fullName>
    </recommendedName>
</protein>
<keyword evidence="2" id="KW-1185">Reference proteome</keyword>
<organism evidence="1 2">
    <name type="scientific">Scleroderma citrinum Foug A</name>
    <dbReference type="NCBI Taxonomy" id="1036808"/>
    <lineage>
        <taxon>Eukaryota</taxon>
        <taxon>Fungi</taxon>
        <taxon>Dikarya</taxon>
        <taxon>Basidiomycota</taxon>
        <taxon>Agaricomycotina</taxon>
        <taxon>Agaricomycetes</taxon>
        <taxon>Agaricomycetidae</taxon>
        <taxon>Boletales</taxon>
        <taxon>Sclerodermatineae</taxon>
        <taxon>Sclerodermataceae</taxon>
        <taxon>Scleroderma</taxon>
    </lineage>
</organism>
<proteinExistence type="predicted"/>
<sequence>MPSLSTLPLEILEHIAALVTQDASIAALLPLQLTCRHFYNALGIHSNAHLFADLFADRFDVSAATRRLGPLAVKSSALAFQLVEYCNAVRAIRTGDVHAPGILDTFWTAFVMLIEDDSKNRRTLNDAGLPDFVDRFVRERLYENHICNWPVENAVNSLALWLLWLTTSQERLQAESPEQRAQLIRLILPYVLMPVRYSATFAPYVHFSLPLPRHPPQAPHTVPTLHGAYPRYRFDTSTLDLYGIPSIPVAVPLASVPAKLVYISRLEMHAISIPPHLPLTRQHAIQLGRTAVGPTHEDVHELNALKISKPGDPTVPSDTMTSEALSTKWDNDWNRLTDCTSLFRAVSLKRSHYTPGTLAGLWQGRMLVRHLPPLPLSPLADICTKVPHNAAHALLLQTPEMPPGFSEDTLQVMFDYVFMRLREYHCMDVAPHTPVPAGNASPSDRKYNAWFPAASTYHEHDDHLTVSYVDGAKTETHVYRAYRPDGPSMHDEGECRGCQYRGTSEIVLRSDDARYLGQLDEMIRDTPLLDGEEDIADDDDDDDDAVMMDGDADMVDVDMAGVDDGDGELVVKRRCDGIMDIVFVGETDTRHGQAWHPYRFYGRVREWDGLIALARIPDNPELGARVFMGYVVGGTTLVGNWRIMEHPNEPVTFEGAWVMSKRAE</sequence>
<dbReference type="OrthoDB" id="5595695at2759"/>
<gene>
    <name evidence="1" type="ORF">SCLCIDRAFT_8613</name>
</gene>
<accession>A0A0C3DU25</accession>
<name>A0A0C3DU25_9AGAM</name>
<dbReference type="EMBL" id="KN822030">
    <property type="protein sequence ID" value="KIM64100.1"/>
    <property type="molecule type" value="Genomic_DNA"/>
</dbReference>
<evidence type="ECO:0000313" key="1">
    <source>
        <dbReference type="EMBL" id="KIM64100.1"/>
    </source>
</evidence>